<dbReference type="InterPro" id="IPR034268">
    <property type="entry name" value="RBM25_RRM"/>
</dbReference>
<dbReference type="CDD" id="cd12446">
    <property type="entry name" value="RRM_RBM25"/>
    <property type="match status" value="1"/>
</dbReference>
<name>A0A4V1M339_TREME</name>
<feature type="domain" description="RRM" evidence="4">
    <location>
        <begin position="66"/>
        <end position="140"/>
    </location>
</feature>
<dbReference type="InterPro" id="IPR000504">
    <property type="entry name" value="RRM_dom"/>
</dbReference>
<dbReference type="PANTHER" id="PTHR18806:SF4">
    <property type="entry name" value="RNA-BINDING PROTEIN 25"/>
    <property type="match status" value="1"/>
</dbReference>
<dbReference type="Pfam" id="PF01480">
    <property type="entry name" value="PWI"/>
    <property type="match status" value="1"/>
</dbReference>
<dbReference type="FunCoup" id="A0A4V1M339">
    <property type="interactions" value="612"/>
</dbReference>
<feature type="compositionally biased region" description="Low complexity" evidence="3">
    <location>
        <begin position="36"/>
        <end position="49"/>
    </location>
</feature>
<keyword evidence="1" id="KW-0694">RNA-binding</keyword>
<dbReference type="InterPro" id="IPR035979">
    <property type="entry name" value="RBD_domain_sf"/>
</dbReference>
<evidence type="ECO:0000256" key="3">
    <source>
        <dbReference type="SAM" id="MobiDB-lite"/>
    </source>
</evidence>
<gene>
    <name evidence="6" type="ORF">M231_07209</name>
</gene>
<evidence type="ECO:0000256" key="1">
    <source>
        <dbReference type="PROSITE-ProRule" id="PRU00176"/>
    </source>
</evidence>
<evidence type="ECO:0008006" key="8">
    <source>
        <dbReference type="Google" id="ProtNLM"/>
    </source>
</evidence>
<protein>
    <recommendedName>
        <fullName evidence="8">PWI domain-containing protein</fullName>
    </recommendedName>
</protein>
<reference evidence="6 7" key="1">
    <citation type="submission" date="2016-06" db="EMBL/GenBank/DDBJ databases">
        <title>Evolution of pathogenesis and genome organization in the Tremellales.</title>
        <authorList>
            <person name="Cuomo C."/>
            <person name="Litvintseva A."/>
            <person name="Heitman J."/>
            <person name="Chen Y."/>
            <person name="Sun S."/>
            <person name="Springer D."/>
            <person name="Dromer F."/>
            <person name="Young S."/>
            <person name="Zeng Q."/>
            <person name="Chapman S."/>
            <person name="Gujja S."/>
            <person name="Saif S."/>
            <person name="Birren B."/>
        </authorList>
    </citation>
    <scope>NUCLEOTIDE SEQUENCE [LARGE SCALE GENOMIC DNA]</scope>
    <source>
        <strain evidence="6 7">ATCC 28783</strain>
    </source>
</reference>
<feature type="compositionally biased region" description="Low complexity" evidence="3">
    <location>
        <begin position="272"/>
        <end position="291"/>
    </location>
</feature>
<dbReference type="PROSITE" id="PS51025">
    <property type="entry name" value="PWI"/>
    <property type="match status" value="1"/>
</dbReference>
<feature type="domain" description="PWI" evidence="5">
    <location>
        <begin position="601"/>
        <end position="698"/>
    </location>
</feature>
<organism evidence="6 7">
    <name type="scientific">Tremella mesenterica</name>
    <name type="common">Jelly fungus</name>
    <dbReference type="NCBI Taxonomy" id="5217"/>
    <lineage>
        <taxon>Eukaryota</taxon>
        <taxon>Fungi</taxon>
        <taxon>Dikarya</taxon>
        <taxon>Basidiomycota</taxon>
        <taxon>Agaricomycotina</taxon>
        <taxon>Tremellomycetes</taxon>
        <taxon>Tremellales</taxon>
        <taxon>Tremellaceae</taxon>
        <taxon>Tremella</taxon>
    </lineage>
</organism>
<dbReference type="SUPFAM" id="SSF54928">
    <property type="entry name" value="RNA-binding domain, RBD"/>
    <property type="match status" value="1"/>
</dbReference>
<keyword evidence="2" id="KW-0175">Coiled coil</keyword>
<feature type="compositionally biased region" description="Basic and acidic residues" evidence="3">
    <location>
        <begin position="249"/>
        <end position="265"/>
    </location>
</feature>
<dbReference type="GO" id="GO:0003729">
    <property type="term" value="F:mRNA binding"/>
    <property type="evidence" value="ECO:0007669"/>
    <property type="project" value="TreeGrafter"/>
</dbReference>
<keyword evidence="7" id="KW-1185">Reference proteome</keyword>
<dbReference type="PANTHER" id="PTHR18806">
    <property type="entry name" value="RBM25 PROTEIN"/>
    <property type="match status" value="1"/>
</dbReference>
<accession>A0A4V1M339</accession>
<dbReference type="InterPro" id="IPR012677">
    <property type="entry name" value="Nucleotide-bd_a/b_plait_sf"/>
</dbReference>
<dbReference type="Proteomes" id="UP000289152">
    <property type="component" value="Unassembled WGS sequence"/>
</dbReference>
<sequence length="699" mass="78983">MVPSTPMPGYRPPPSAIPPRPIHPGIGLPPLPSGLPAPVQQMSSPSTNSLPPPSSIPGFTKEVKTTSVFVGSIAPGITDETLKELLNACGPLHELKRVVGATGKPQAFGFASFESPEVVMRCLRCLNGVELPDMSPEGRQQGKPPKALLVKVDEKTREFLDEFEATLGRSDDDEAEDAISRKAISHIVALLTDPNAVRPEGLPEPAGNKSPLNVVVPAHLQDLKEGDLPEEQRVAVLDQIAIFRENAARREREKKRLEEEKERFKAVQPREGPTGPRGPAAQQQPGPSAYGYGNRGLQKEVQARAQAEAQVRQREQSVSQSHNGPGPNQNGHGQGFDRKDSKDPQGYQDPVAFVKPQSAQGKDVSDRTDEEEEEIRRKRRKQEADALMRDRERQVESRERLRVERYNREMGQRRQYTDTVERMRRRLQGIYDNWDDDERGARDDVFYVDRQRWRLQRQSARLREYQEDVRDRNVEADEMAALEKESEEFLKKQMEEFASMEQDKRNAGLLSEDAAPIRLALNRVPMPEPKEEKPKVVSRPVPQSVFGEGDEEEQAVRKKQRTLVKLEYDGAEDTGLTEAEQAAKRTARLLEIRERLPHERRRLFGFEVEWAALTETLLQGKILNLVKEKMRHFLGEVDDDLVDFVLEHLRARKGPNSLIEGIEPVFAEEAPPFVHDLWRQIIFESAAYVAGVESGTMQV</sequence>
<comment type="caution">
    <text evidence="6">The sequence shown here is derived from an EMBL/GenBank/DDBJ whole genome shotgun (WGS) entry which is preliminary data.</text>
</comment>
<dbReference type="STRING" id="5217.A0A4V1M339"/>
<feature type="compositionally biased region" description="Basic and acidic residues" evidence="3">
    <location>
        <begin position="382"/>
        <end position="398"/>
    </location>
</feature>
<feature type="region of interest" description="Disordered" evidence="3">
    <location>
        <begin position="1"/>
        <end position="58"/>
    </location>
</feature>
<proteinExistence type="predicted"/>
<evidence type="ECO:0000313" key="7">
    <source>
        <dbReference type="Proteomes" id="UP000289152"/>
    </source>
</evidence>
<evidence type="ECO:0000259" key="4">
    <source>
        <dbReference type="PROSITE" id="PS50102"/>
    </source>
</evidence>
<feature type="region of interest" description="Disordered" evidence="3">
    <location>
        <begin position="249"/>
        <end position="398"/>
    </location>
</feature>
<dbReference type="GO" id="GO:0005681">
    <property type="term" value="C:spliceosomal complex"/>
    <property type="evidence" value="ECO:0007669"/>
    <property type="project" value="TreeGrafter"/>
</dbReference>
<evidence type="ECO:0000259" key="5">
    <source>
        <dbReference type="PROSITE" id="PS51025"/>
    </source>
</evidence>
<evidence type="ECO:0000313" key="6">
    <source>
        <dbReference type="EMBL" id="RXK35530.1"/>
    </source>
</evidence>
<dbReference type="SMART" id="SM00311">
    <property type="entry name" value="PWI"/>
    <property type="match status" value="1"/>
</dbReference>
<evidence type="ECO:0000256" key="2">
    <source>
        <dbReference type="SAM" id="Coils"/>
    </source>
</evidence>
<dbReference type="PROSITE" id="PS50102">
    <property type="entry name" value="RRM"/>
    <property type="match status" value="1"/>
</dbReference>
<dbReference type="AlphaFoldDB" id="A0A4V1M339"/>
<dbReference type="SMART" id="SM00360">
    <property type="entry name" value="RRM"/>
    <property type="match status" value="1"/>
</dbReference>
<feature type="coiled-coil region" evidence="2">
    <location>
        <begin position="448"/>
        <end position="475"/>
    </location>
</feature>
<dbReference type="InterPro" id="IPR002483">
    <property type="entry name" value="PWI_dom"/>
</dbReference>
<dbReference type="EMBL" id="SDIL01000132">
    <property type="protein sequence ID" value="RXK35530.1"/>
    <property type="molecule type" value="Genomic_DNA"/>
</dbReference>
<dbReference type="VEuPathDB" id="FungiDB:TREMEDRAFT_13947"/>
<dbReference type="InParanoid" id="A0A4V1M339"/>
<feature type="compositionally biased region" description="Pro residues" evidence="3">
    <location>
        <begin position="1"/>
        <end position="35"/>
    </location>
</feature>
<dbReference type="Gene3D" id="1.20.1390.10">
    <property type="entry name" value="PWI domain"/>
    <property type="match status" value="1"/>
</dbReference>
<dbReference type="OrthoDB" id="6275295at2759"/>
<dbReference type="InterPro" id="IPR052768">
    <property type="entry name" value="RBM25"/>
</dbReference>
<feature type="compositionally biased region" description="Low complexity" evidence="3">
    <location>
        <begin position="303"/>
        <end position="331"/>
    </location>
</feature>
<dbReference type="Pfam" id="PF00076">
    <property type="entry name" value="RRM_1"/>
    <property type="match status" value="1"/>
</dbReference>
<feature type="region of interest" description="Disordered" evidence="3">
    <location>
        <begin position="528"/>
        <end position="553"/>
    </location>
</feature>
<dbReference type="Gene3D" id="3.30.70.330">
    <property type="match status" value="1"/>
</dbReference>